<evidence type="ECO:0000313" key="2">
    <source>
        <dbReference type="Proteomes" id="UP000436522"/>
    </source>
</evidence>
<evidence type="ECO:0000313" key="1">
    <source>
        <dbReference type="EMBL" id="GFE51173.1"/>
    </source>
</evidence>
<name>A0A640VSI4_9RHOB</name>
<dbReference type="InterPro" id="IPR036513">
    <property type="entry name" value="STAS_dom_sf"/>
</dbReference>
<comment type="caution">
    <text evidence="1">The sequence shown here is derived from an EMBL/GenBank/DDBJ whole genome shotgun (WGS) entry which is preliminary data.</text>
</comment>
<organism evidence="1 2">
    <name type="scientific">Roseobacter cerasinus</name>
    <dbReference type="NCBI Taxonomy" id="2602289"/>
    <lineage>
        <taxon>Bacteria</taxon>
        <taxon>Pseudomonadati</taxon>
        <taxon>Pseudomonadota</taxon>
        <taxon>Alphaproteobacteria</taxon>
        <taxon>Rhodobacterales</taxon>
        <taxon>Roseobacteraceae</taxon>
        <taxon>Roseobacter</taxon>
    </lineage>
</organism>
<dbReference type="EMBL" id="BLIV01000005">
    <property type="protein sequence ID" value="GFE51173.1"/>
    <property type="molecule type" value="Genomic_DNA"/>
</dbReference>
<dbReference type="AlphaFoldDB" id="A0A640VSI4"/>
<accession>A0A640VSI4</accession>
<protein>
    <recommendedName>
        <fullName evidence="3">STAS/SEC14 domain-containing protein</fullName>
    </recommendedName>
</protein>
<dbReference type="SUPFAM" id="SSF52091">
    <property type="entry name" value="SpoIIaa-like"/>
    <property type="match status" value="1"/>
</dbReference>
<proteinExistence type="predicted"/>
<reference evidence="1 2" key="1">
    <citation type="submission" date="2019-12" db="EMBL/GenBank/DDBJ databases">
        <title>Roseobacter cerasinus sp. nov., isolated from seawater around aquaculture.</title>
        <authorList>
            <person name="Muramatsu S."/>
            <person name="Takabe Y."/>
            <person name="Mori K."/>
            <person name="Takaichi S."/>
            <person name="Hanada S."/>
        </authorList>
    </citation>
    <scope>NUCLEOTIDE SEQUENCE [LARGE SCALE GENOMIC DNA]</scope>
    <source>
        <strain evidence="1 2">AI77</strain>
    </source>
</reference>
<dbReference type="OrthoDB" id="7619266at2"/>
<dbReference type="Gene3D" id="3.40.50.10600">
    <property type="entry name" value="SpoIIaa-like domains"/>
    <property type="match status" value="1"/>
</dbReference>
<gene>
    <name evidence="1" type="ORF">So717_29260</name>
</gene>
<dbReference type="Proteomes" id="UP000436522">
    <property type="component" value="Unassembled WGS sequence"/>
</dbReference>
<sequence>MLRVLQRSENRLDIELSGALDKELMRAGLNEVIEKSMDISDGKLLYVISDFEFPTIGALAVELSQLPELFGLLGKFDKCAVVTDVSWLRTAAEIKGAVIPSFQIKSFQLSDMVAAERWLDDELESHALADTHEHLDG</sequence>
<evidence type="ECO:0008006" key="3">
    <source>
        <dbReference type="Google" id="ProtNLM"/>
    </source>
</evidence>
<dbReference type="InterPro" id="IPR038396">
    <property type="entry name" value="SpoIIAA-like_sf"/>
</dbReference>
<dbReference type="InterPro" id="IPR021866">
    <property type="entry name" value="SpoIIAA-like"/>
</dbReference>
<dbReference type="Pfam" id="PF11964">
    <property type="entry name" value="SpoIIAA-like"/>
    <property type="match status" value="1"/>
</dbReference>
<keyword evidence="2" id="KW-1185">Reference proteome</keyword>